<evidence type="ECO:0000256" key="8">
    <source>
        <dbReference type="ARBA" id="ARBA00023077"/>
    </source>
</evidence>
<keyword evidence="16" id="KW-0675">Receptor</keyword>
<dbReference type="PROSITE" id="PS52016">
    <property type="entry name" value="TONB_DEPENDENT_REC_3"/>
    <property type="match status" value="1"/>
</dbReference>
<evidence type="ECO:0000256" key="9">
    <source>
        <dbReference type="ARBA" id="ARBA00023136"/>
    </source>
</evidence>
<evidence type="ECO:0000256" key="11">
    <source>
        <dbReference type="PROSITE-ProRule" id="PRU01360"/>
    </source>
</evidence>
<evidence type="ECO:0000313" key="17">
    <source>
        <dbReference type="EMBL" id="SBT22153.1"/>
    </source>
</evidence>
<evidence type="ECO:0000256" key="12">
    <source>
        <dbReference type="RuleBase" id="RU003357"/>
    </source>
</evidence>
<dbReference type="AlphaFoldDB" id="A0A1C3JNZ5"/>
<dbReference type="InterPro" id="IPR012910">
    <property type="entry name" value="Plug_dom"/>
</dbReference>
<keyword evidence="4" id="KW-0410">Iron transport</keyword>
<keyword evidence="2 11" id="KW-0813">Transport</keyword>
<dbReference type="Gene3D" id="2.40.170.20">
    <property type="entry name" value="TonB-dependent receptor, beta-barrel domain"/>
    <property type="match status" value="1"/>
</dbReference>
<keyword evidence="8 12" id="KW-0798">TonB box</keyword>
<organism evidence="16 19">
    <name type="scientific">Marinomonas gallaica</name>
    <dbReference type="NCBI Taxonomy" id="1806667"/>
    <lineage>
        <taxon>Bacteria</taxon>
        <taxon>Pseudomonadati</taxon>
        <taxon>Pseudomonadota</taxon>
        <taxon>Gammaproteobacteria</taxon>
        <taxon>Oceanospirillales</taxon>
        <taxon>Oceanospirillaceae</taxon>
        <taxon>Marinomonas</taxon>
    </lineage>
</organism>
<dbReference type="EMBL" id="FLRB01000015">
    <property type="protein sequence ID" value="SBT22153.1"/>
    <property type="molecule type" value="Genomic_DNA"/>
</dbReference>
<evidence type="ECO:0000256" key="1">
    <source>
        <dbReference type="ARBA" id="ARBA00004571"/>
    </source>
</evidence>
<feature type="signal peptide" evidence="13">
    <location>
        <begin position="1"/>
        <end position="27"/>
    </location>
</feature>
<feature type="domain" description="TonB-dependent receptor-like beta-barrel" evidence="14">
    <location>
        <begin position="236"/>
        <end position="637"/>
    </location>
</feature>
<evidence type="ECO:0000259" key="14">
    <source>
        <dbReference type="Pfam" id="PF00593"/>
    </source>
</evidence>
<dbReference type="PANTHER" id="PTHR32552:SF81">
    <property type="entry name" value="TONB-DEPENDENT OUTER MEMBRANE RECEPTOR"/>
    <property type="match status" value="1"/>
</dbReference>
<evidence type="ECO:0000313" key="18">
    <source>
        <dbReference type="Proteomes" id="UP000092840"/>
    </source>
</evidence>
<reference evidence="17 18" key="1">
    <citation type="submission" date="2016-06" db="EMBL/GenBank/DDBJ databases">
        <authorList>
            <person name="Rodrigo-Torres L."/>
            <person name="Arahal D.R."/>
        </authorList>
    </citation>
    <scope>NUCLEOTIDE SEQUENCE [LARGE SCALE GENOMIC DNA]</scope>
    <source>
        <strain evidence="17 18">CECT 5116</strain>
    </source>
</reference>
<reference evidence="16 19" key="2">
    <citation type="submission" date="2016-06" db="EMBL/GenBank/DDBJ databases">
        <authorList>
            <person name="Kjaerup R.B."/>
            <person name="Dalgaard T.S."/>
            <person name="Juul-Madsen H.R."/>
        </authorList>
    </citation>
    <scope>NUCLEOTIDE SEQUENCE [LARGE SCALE GENOMIC DNA]</scope>
    <source>
        <strain evidence="16 19">CECT 5115</strain>
    </source>
</reference>
<protein>
    <submittedName>
        <fullName evidence="16">Pesticin receptor</fullName>
    </submittedName>
</protein>
<dbReference type="InterPro" id="IPR000531">
    <property type="entry name" value="Beta-barrel_TonB"/>
</dbReference>
<evidence type="ECO:0000256" key="3">
    <source>
        <dbReference type="ARBA" id="ARBA00022452"/>
    </source>
</evidence>
<dbReference type="Pfam" id="PF00593">
    <property type="entry name" value="TonB_dep_Rec_b-barrel"/>
    <property type="match status" value="1"/>
</dbReference>
<evidence type="ECO:0000256" key="4">
    <source>
        <dbReference type="ARBA" id="ARBA00022496"/>
    </source>
</evidence>
<dbReference type="Pfam" id="PF07715">
    <property type="entry name" value="Plug"/>
    <property type="match status" value="1"/>
</dbReference>
<dbReference type="PANTHER" id="PTHR32552">
    <property type="entry name" value="FERRICHROME IRON RECEPTOR-RELATED"/>
    <property type="match status" value="1"/>
</dbReference>
<evidence type="ECO:0000256" key="10">
    <source>
        <dbReference type="ARBA" id="ARBA00023237"/>
    </source>
</evidence>
<evidence type="ECO:0000259" key="15">
    <source>
        <dbReference type="Pfam" id="PF07715"/>
    </source>
</evidence>
<dbReference type="InterPro" id="IPR039426">
    <property type="entry name" value="TonB-dep_rcpt-like"/>
</dbReference>
<evidence type="ECO:0000313" key="19">
    <source>
        <dbReference type="Proteomes" id="UP000092871"/>
    </source>
</evidence>
<evidence type="ECO:0000256" key="13">
    <source>
        <dbReference type="SAM" id="SignalP"/>
    </source>
</evidence>
<dbReference type="GO" id="GO:0009279">
    <property type="term" value="C:cell outer membrane"/>
    <property type="evidence" value="ECO:0007669"/>
    <property type="project" value="UniProtKB-SubCell"/>
</dbReference>
<evidence type="ECO:0000256" key="7">
    <source>
        <dbReference type="ARBA" id="ARBA00023065"/>
    </source>
</evidence>
<keyword evidence="3 11" id="KW-1134">Transmembrane beta strand</keyword>
<dbReference type="SUPFAM" id="SSF56935">
    <property type="entry name" value="Porins"/>
    <property type="match status" value="1"/>
</dbReference>
<keyword evidence="5 11" id="KW-0812">Transmembrane</keyword>
<evidence type="ECO:0000256" key="2">
    <source>
        <dbReference type="ARBA" id="ARBA00022448"/>
    </source>
</evidence>
<keyword evidence="6" id="KW-0408">Iron</keyword>
<feature type="chain" id="PRO_5008676911" evidence="13">
    <location>
        <begin position="28"/>
        <end position="669"/>
    </location>
</feature>
<keyword evidence="13" id="KW-0732">Signal</keyword>
<dbReference type="EMBL" id="FLRA01000005">
    <property type="protein sequence ID" value="SBT16896.1"/>
    <property type="molecule type" value="Genomic_DNA"/>
</dbReference>
<dbReference type="Proteomes" id="UP000092840">
    <property type="component" value="Unassembled WGS sequence"/>
</dbReference>
<dbReference type="OrthoDB" id="127311at2"/>
<dbReference type="GO" id="GO:0006826">
    <property type="term" value="P:iron ion transport"/>
    <property type="evidence" value="ECO:0007669"/>
    <property type="project" value="UniProtKB-KW"/>
</dbReference>
<proteinExistence type="inferred from homology"/>
<gene>
    <name evidence="16" type="primary">fyuA</name>
    <name evidence="16" type="ORF">MGA5115_00982</name>
    <name evidence="17" type="ORF">MGA5116_02766</name>
</gene>
<keyword evidence="10 11" id="KW-0998">Cell outer membrane</keyword>
<keyword evidence="7" id="KW-0406">Ion transport</keyword>
<sequence length="669" mass="74173">MKPFPQQRRTFWLTAVALSVASAEVFADPAEIANLLPPLTVIADKQQQSIDDVSAYVTAYQAEALQQEGVDSLSKLESKMPGLSFQPFGQSGVNSPVMRGLTANFNALSTSTLLLVDGVPTLTAQGFENSLLGVDRVELLRGPQSTVYGRNAQAGVLSIYSNDLNGKELTRVGVEVGSRSKQGLQFATSQSLQEGRLRVSLAGELLKQDGFIDHANQAGKVDDRERQTINAGLRWLASDNTDLTLRYRQQEYDDGAMLWGPVGGERVLVASGTDSWNRSHSQTFSANLVHDMNADTRLHSITAYNQYQDRVQQDTDFQPIELAHIGRDHTLRTLSQEFRLEGSLGKSEWLLGAYLEQQDHDLRTYSKTPFGALDLRAQQEGEAYALFSNWTTPLTEDTRLVYGVRLAQEEVQLLPEGAEQQTQRWYSTSPQVALQYDLTPQHMLYVSYAEGIRAGGFNTLSPAVNFSVFDPEESQSIELGIKGQLNVSALRYSLATYHMNIDNMQVMQMPAMGVIYLTNAAQGTSQGVEASLDYYFAERWSTELGLAWNKTRFDEFVDGSNNYADKRNPFAPELNGHLTLRYEGFDGWSASASVVANSSVYLDAANTYKQEGYTTLNIAGQYPLNERATLSAYANNVSNQEYDAVGYQNGNVTVYSPPRELGLKLTWEL</sequence>
<accession>A0A1C3JNZ5</accession>
<dbReference type="RefSeq" id="WP_067032796.1">
    <property type="nucleotide sequence ID" value="NZ_FLRA01000005.1"/>
</dbReference>
<feature type="domain" description="TonB-dependent receptor plug" evidence="15">
    <location>
        <begin position="51"/>
        <end position="156"/>
    </location>
</feature>
<dbReference type="InterPro" id="IPR036942">
    <property type="entry name" value="Beta-barrel_TonB_sf"/>
</dbReference>
<keyword evidence="9 11" id="KW-0472">Membrane</keyword>
<comment type="similarity">
    <text evidence="11 12">Belongs to the TonB-dependent receptor family.</text>
</comment>
<name>A0A1C3JNZ5_9GAMM</name>
<dbReference type="CDD" id="cd01347">
    <property type="entry name" value="ligand_gated_channel"/>
    <property type="match status" value="1"/>
</dbReference>
<comment type="subcellular location">
    <subcellularLocation>
        <location evidence="1 11">Cell outer membrane</location>
        <topology evidence="1 11">Multi-pass membrane protein</topology>
    </subcellularLocation>
</comment>
<dbReference type="Proteomes" id="UP000092871">
    <property type="component" value="Unassembled WGS sequence"/>
</dbReference>
<evidence type="ECO:0000256" key="6">
    <source>
        <dbReference type="ARBA" id="ARBA00023004"/>
    </source>
</evidence>
<evidence type="ECO:0000313" key="16">
    <source>
        <dbReference type="EMBL" id="SBT16896.1"/>
    </source>
</evidence>
<evidence type="ECO:0000256" key="5">
    <source>
        <dbReference type="ARBA" id="ARBA00022692"/>
    </source>
</evidence>
<keyword evidence="18" id="KW-1185">Reference proteome</keyword>